<dbReference type="EMBL" id="VSRR010006641">
    <property type="protein sequence ID" value="MPC45247.1"/>
    <property type="molecule type" value="Genomic_DNA"/>
</dbReference>
<evidence type="ECO:0000313" key="2">
    <source>
        <dbReference type="EMBL" id="MPC45247.1"/>
    </source>
</evidence>
<evidence type="ECO:0000313" key="3">
    <source>
        <dbReference type="Proteomes" id="UP000324222"/>
    </source>
</evidence>
<accession>A0A5B7FI85</accession>
<dbReference type="AlphaFoldDB" id="A0A5B7FI85"/>
<protein>
    <submittedName>
        <fullName evidence="2">Uncharacterized protein</fullName>
    </submittedName>
</protein>
<keyword evidence="3" id="KW-1185">Reference proteome</keyword>
<feature type="region of interest" description="Disordered" evidence="1">
    <location>
        <begin position="1"/>
        <end position="23"/>
    </location>
</feature>
<comment type="caution">
    <text evidence="2">The sequence shown here is derived from an EMBL/GenBank/DDBJ whole genome shotgun (WGS) entry which is preliminary data.</text>
</comment>
<name>A0A5B7FI85_PORTR</name>
<reference evidence="2 3" key="1">
    <citation type="submission" date="2019-05" db="EMBL/GenBank/DDBJ databases">
        <title>Another draft genome of Portunus trituberculatus and its Hox gene families provides insights of decapod evolution.</title>
        <authorList>
            <person name="Jeong J.-H."/>
            <person name="Song I."/>
            <person name="Kim S."/>
            <person name="Choi T."/>
            <person name="Kim D."/>
            <person name="Ryu S."/>
            <person name="Kim W."/>
        </authorList>
    </citation>
    <scope>NUCLEOTIDE SEQUENCE [LARGE SCALE GENOMIC DNA]</scope>
    <source>
        <tissue evidence="2">Muscle</tissue>
    </source>
</reference>
<evidence type="ECO:0000256" key="1">
    <source>
        <dbReference type="SAM" id="MobiDB-lite"/>
    </source>
</evidence>
<proteinExistence type="predicted"/>
<organism evidence="2 3">
    <name type="scientific">Portunus trituberculatus</name>
    <name type="common">Swimming crab</name>
    <name type="synonym">Neptunus trituberculatus</name>
    <dbReference type="NCBI Taxonomy" id="210409"/>
    <lineage>
        <taxon>Eukaryota</taxon>
        <taxon>Metazoa</taxon>
        <taxon>Ecdysozoa</taxon>
        <taxon>Arthropoda</taxon>
        <taxon>Crustacea</taxon>
        <taxon>Multicrustacea</taxon>
        <taxon>Malacostraca</taxon>
        <taxon>Eumalacostraca</taxon>
        <taxon>Eucarida</taxon>
        <taxon>Decapoda</taxon>
        <taxon>Pleocyemata</taxon>
        <taxon>Brachyura</taxon>
        <taxon>Eubrachyura</taxon>
        <taxon>Portunoidea</taxon>
        <taxon>Portunidae</taxon>
        <taxon>Portuninae</taxon>
        <taxon>Portunus</taxon>
    </lineage>
</organism>
<gene>
    <name evidence="2" type="ORF">E2C01_038941</name>
</gene>
<sequence length="95" mass="10552">METGQHKHSSFPVKTQLDLHDPSLPINSKNPAVVFFACGKNVSQKVPDCGNKRNQQQFKGADHGFVCSWSPWSHAQEHCPAQEHLRSLSVSTSNI</sequence>
<dbReference type="Proteomes" id="UP000324222">
    <property type="component" value="Unassembled WGS sequence"/>
</dbReference>